<protein>
    <submittedName>
        <fullName evidence="6">HTH-type transcriptional regulator CynR</fullName>
    </submittedName>
</protein>
<keyword evidence="4" id="KW-0804">Transcription</keyword>
<gene>
    <name evidence="6" type="primary">cynR_12</name>
    <name evidence="6" type="ORF">LMG32289_04904</name>
</gene>
<evidence type="ECO:0000256" key="1">
    <source>
        <dbReference type="ARBA" id="ARBA00009437"/>
    </source>
</evidence>
<evidence type="ECO:0000313" key="7">
    <source>
        <dbReference type="Proteomes" id="UP000706525"/>
    </source>
</evidence>
<dbReference type="Pfam" id="PF03466">
    <property type="entry name" value="LysR_substrate"/>
    <property type="match status" value="1"/>
</dbReference>
<dbReference type="Pfam" id="PF00126">
    <property type="entry name" value="HTH_1"/>
    <property type="match status" value="1"/>
</dbReference>
<evidence type="ECO:0000313" key="6">
    <source>
        <dbReference type="EMBL" id="CAG9181697.1"/>
    </source>
</evidence>
<dbReference type="RefSeq" id="WP_223993073.1">
    <property type="nucleotide sequence ID" value="NZ_CAJZAG010000010.1"/>
</dbReference>
<dbReference type="PRINTS" id="PR00039">
    <property type="entry name" value="HTHLYSR"/>
</dbReference>
<evidence type="ECO:0000256" key="2">
    <source>
        <dbReference type="ARBA" id="ARBA00023015"/>
    </source>
</evidence>
<evidence type="ECO:0000256" key="4">
    <source>
        <dbReference type="ARBA" id="ARBA00023163"/>
    </source>
</evidence>
<evidence type="ECO:0000256" key="3">
    <source>
        <dbReference type="ARBA" id="ARBA00023125"/>
    </source>
</evidence>
<sequence length="314" mass="34537">MLLRHIRYFLAVAETGNFTRAAEIVHVSQPTLSQQIRQLEDALGAQLFDRSGRTTRLTDAGEAYLVHARRAIQDLEAGRRAIHDVGELTRGNLRLAMTPTFTPYLFSQLIVAFNARYPNISLNVREMPQERVEPLLADDGLDLGIAFDDIHLPEVEALSLFEEPLALMVSTLHPHARRRTALGASELAKESMALLTREFATRGYIERYFAPLGIVPRIMIEVNSVSGVIEAVRSGRFATVLPSAIASVYEDLRMLKLEVPLSPRRAAVLQRKGAYQTAAARAFIAFAMESLGTVLPTAGAIAQPIVRHDAGSAA</sequence>
<dbReference type="NCBIfam" id="NF008416">
    <property type="entry name" value="PRK11242.1"/>
    <property type="match status" value="1"/>
</dbReference>
<dbReference type="EMBL" id="CAJZAG010000010">
    <property type="protein sequence ID" value="CAG9181697.1"/>
    <property type="molecule type" value="Genomic_DNA"/>
</dbReference>
<dbReference type="PANTHER" id="PTHR30419">
    <property type="entry name" value="HTH-TYPE TRANSCRIPTIONAL REGULATOR YBHD"/>
    <property type="match status" value="1"/>
</dbReference>
<dbReference type="Gene3D" id="1.10.10.10">
    <property type="entry name" value="Winged helix-like DNA-binding domain superfamily/Winged helix DNA-binding domain"/>
    <property type="match status" value="1"/>
</dbReference>
<keyword evidence="3" id="KW-0238">DNA-binding</keyword>
<dbReference type="Gene3D" id="3.40.190.290">
    <property type="match status" value="1"/>
</dbReference>
<dbReference type="InterPro" id="IPR036388">
    <property type="entry name" value="WH-like_DNA-bd_sf"/>
</dbReference>
<dbReference type="SUPFAM" id="SSF53850">
    <property type="entry name" value="Periplasmic binding protein-like II"/>
    <property type="match status" value="1"/>
</dbReference>
<accession>A0ABM8XN86</accession>
<dbReference type="InterPro" id="IPR036390">
    <property type="entry name" value="WH_DNA-bd_sf"/>
</dbReference>
<proteinExistence type="inferred from homology"/>
<comment type="caution">
    <text evidence="6">The sequence shown here is derived from an EMBL/GenBank/DDBJ whole genome shotgun (WGS) entry which is preliminary data.</text>
</comment>
<keyword evidence="2" id="KW-0805">Transcription regulation</keyword>
<comment type="similarity">
    <text evidence="1">Belongs to the LysR transcriptional regulatory family.</text>
</comment>
<reference evidence="6 7" key="1">
    <citation type="submission" date="2021-08" db="EMBL/GenBank/DDBJ databases">
        <authorList>
            <person name="Peeters C."/>
        </authorList>
    </citation>
    <scope>NUCLEOTIDE SEQUENCE [LARGE SCALE GENOMIC DNA]</scope>
    <source>
        <strain evidence="6 7">LMG 32289</strain>
    </source>
</reference>
<dbReference type="InterPro" id="IPR050950">
    <property type="entry name" value="HTH-type_LysR_regulators"/>
</dbReference>
<evidence type="ECO:0000259" key="5">
    <source>
        <dbReference type="PROSITE" id="PS50931"/>
    </source>
</evidence>
<organism evidence="6 7">
    <name type="scientific">Cupriavidus pampae</name>
    <dbReference type="NCBI Taxonomy" id="659251"/>
    <lineage>
        <taxon>Bacteria</taxon>
        <taxon>Pseudomonadati</taxon>
        <taxon>Pseudomonadota</taxon>
        <taxon>Betaproteobacteria</taxon>
        <taxon>Burkholderiales</taxon>
        <taxon>Burkholderiaceae</taxon>
        <taxon>Cupriavidus</taxon>
    </lineage>
</organism>
<keyword evidence="7" id="KW-1185">Reference proteome</keyword>
<dbReference type="Proteomes" id="UP000706525">
    <property type="component" value="Unassembled WGS sequence"/>
</dbReference>
<dbReference type="InterPro" id="IPR005119">
    <property type="entry name" value="LysR_subst-bd"/>
</dbReference>
<feature type="domain" description="HTH lysR-type" evidence="5">
    <location>
        <begin position="1"/>
        <end position="58"/>
    </location>
</feature>
<name>A0ABM8XN86_9BURK</name>
<dbReference type="InterPro" id="IPR000847">
    <property type="entry name" value="LysR_HTH_N"/>
</dbReference>
<dbReference type="PROSITE" id="PS50931">
    <property type="entry name" value="HTH_LYSR"/>
    <property type="match status" value="1"/>
</dbReference>
<dbReference type="SUPFAM" id="SSF46785">
    <property type="entry name" value="Winged helix' DNA-binding domain"/>
    <property type="match status" value="1"/>
</dbReference>